<name>A0A4C1YMG8_EUMVA</name>
<accession>A0A4C1YMG8</accession>
<dbReference type="Proteomes" id="UP000299102">
    <property type="component" value="Unassembled WGS sequence"/>
</dbReference>
<sequence length="103" mass="11882">MGQLQVWFFWSYLRPKRPDLSQRISRKCVVFPAWRPHTREEIQSCFTVTEVSVEHRKLPADALGLLRASNAALWHLYAYHSSKNRSSAGSPTLCESPHDEGQK</sequence>
<keyword evidence="3" id="KW-1185">Reference proteome</keyword>
<proteinExistence type="predicted"/>
<dbReference type="EMBL" id="BGZK01001285">
    <property type="protein sequence ID" value="GBP76300.1"/>
    <property type="molecule type" value="Genomic_DNA"/>
</dbReference>
<organism evidence="2 3">
    <name type="scientific">Eumeta variegata</name>
    <name type="common">Bagworm moth</name>
    <name type="synonym">Eumeta japonica</name>
    <dbReference type="NCBI Taxonomy" id="151549"/>
    <lineage>
        <taxon>Eukaryota</taxon>
        <taxon>Metazoa</taxon>
        <taxon>Ecdysozoa</taxon>
        <taxon>Arthropoda</taxon>
        <taxon>Hexapoda</taxon>
        <taxon>Insecta</taxon>
        <taxon>Pterygota</taxon>
        <taxon>Neoptera</taxon>
        <taxon>Endopterygota</taxon>
        <taxon>Lepidoptera</taxon>
        <taxon>Glossata</taxon>
        <taxon>Ditrysia</taxon>
        <taxon>Tineoidea</taxon>
        <taxon>Psychidae</taxon>
        <taxon>Oiketicinae</taxon>
        <taxon>Eumeta</taxon>
    </lineage>
</organism>
<reference evidence="2 3" key="1">
    <citation type="journal article" date="2019" name="Commun. Biol.">
        <title>The bagworm genome reveals a unique fibroin gene that provides high tensile strength.</title>
        <authorList>
            <person name="Kono N."/>
            <person name="Nakamura H."/>
            <person name="Ohtoshi R."/>
            <person name="Tomita M."/>
            <person name="Numata K."/>
            <person name="Arakawa K."/>
        </authorList>
    </citation>
    <scope>NUCLEOTIDE SEQUENCE [LARGE SCALE GENOMIC DNA]</scope>
</reference>
<comment type="caution">
    <text evidence="2">The sequence shown here is derived from an EMBL/GenBank/DDBJ whole genome shotgun (WGS) entry which is preliminary data.</text>
</comment>
<evidence type="ECO:0000313" key="3">
    <source>
        <dbReference type="Proteomes" id="UP000299102"/>
    </source>
</evidence>
<protein>
    <submittedName>
        <fullName evidence="2">Uncharacterized protein</fullName>
    </submittedName>
</protein>
<dbReference type="AlphaFoldDB" id="A0A4C1YMG8"/>
<gene>
    <name evidence="2" type="ORF">EVAR_28928_1</name>
</gene>
<evidence type="ECO:0000256" key="1">
    <source>
        <dbReference type="SAM" id="MobiDB-lite"/>
    </source>
</evidence>
<feature type="region of interest" description="Disordered" evidence="1">
    <location>
        <begin position="83"/>
        <end position="103"/>
    </location>
</feature>
<evidence type="ECO:0000313" key="2">
    <source>
        <dbReference type="EMBL" id="GBP76300.1"/>
    </source>
</evidence>